<dbReference type="InterPro" id="IPR002048">
    <property type="entry name" value="EF_hand_dom"/>
</dbReference>
<evidence type="ECO:0000259" key="11">
    <source>
        <dbReference type="PROSITE" id="PS50222"/>
    </source>
</evidence>
<feature type="transmembrane region" description="Helical" evidence="9">
    <location>
        <begin position="413"/>
        <end position="432"/>
    </location>
</feature>
<evidence type="ECO:0000256" key="1">
    <source>
        <dbReference type="ARBA" id="ARBA00004127"/>
    </source>
</evidence>
<keyword evidence="5" id="KW-0106">Calcium</keyword>
<dbReference type="InterPro" id="IPR004837">
    <property type="entry name" value="NaCa_Exmemb"/>
</dbReference>
<keyword evidence="10" id="KW-0732">Signal</keyword>
<feature type="transmembrane region" description="Helical" evidence="9">
    <location>
        <begin position="230"/>
        <end position="256"/>
    </location>
</feature>
<feature type="domain" description="EF-hand" evidence="11">
    <location>
        <begin position="332"/>
        <end position="367"/>
    </location>
</feature>
<feature type="transmembrane region" description="Helical" evidence="9">
    <location>
        <begin position="141"/>
        <end position="167"/>
    </location>
</feature>
<dbReference type="PANTHER" id="PTHR31503:SF36">
    <property type="entry name" value="SODIUM_CALCIUM EXCHANGER MEMBRANE REGION DOMAIN-CONTAINING PROTEIN"/>
    <property type="match status" value="1"/>
</dbReference>
<evidence type="ECO:0000256" key="6">
    <source>
        <dbReference type="ARBA" id="ARBA00022989"/>
    </source>
</evidence>
<evidence type="ECO:0000256" key="10">
    <source>
        <dbReference type="SAM" id="SignalP"/>
    </source>
</evidence>
<dbReference type="GO" id="GO:0012505">
    <property type="term" value="C:endomembrane system"/>
    <property type="evidence" value="ECO:0007669"/>
    <property type="project" value="UniProtKB-SubCell"/>
</dbReference>
<evidence type="ECO:0000256" key="7">
    <source>
        <dbReference type="ARBA" id="ARBA00023065"/>
    </source>
</evidence>
<sequence>MAKSAAFLILSLLLCLSITGKSRFVPDASSDLISDGIRHVHQPSLLLLERPSSSSSDTCEQTYGFLPCTTTIWGNLFLMLVYGYLMFMAAKYLSSGSELLLEILGPGLIGGLFLPILGALPDALLILVSGLSGTKATAQKQVLIGMGLLSGSTVMLLTLLWGSCVVVGKCDLVNSTSSDSQDSKRFSLTGSGVTTDAATSHAAKIMIISVIPFIVVQLPKVFHISSGSRIAVLISLILAVAFLISYCAYQVVWPWIQKRKVEYVKRKHIMSGFIRHMHKTAMGRLLDENGKPNKPVIEKLFHRLDLNHDEHVSLQELTALIIGINFLNIDLDKEDAVNKVMDDFDSSGDRLIDEKEFFNGISRWLEEAKRSVVQGGSTTKKFDDFHAKTWEEYYEMADSLDEVAEGVENPSRVSIKAGLMLLLGTVIAAAFADPLVDSVTNFSNATSIPSFFISFIAMPLATNSSEAVSAIIFASRKKQRTTSLTFSEIYGAATMNNILCLAVFLALVYVRHLTWDFSAEVLVILIVCIVMGLFTSFSTTFPLWTCFVAYSLYPFSLVLVYVLDYVLGWS</sequence>
<evidence type="ECO:0000313" key="12">
    <source>
        <dbReference type="EMBL" id="RWR89647.1"/>
    </source>
</evidence>
<dbReference type="InterPro" id="IPR011992">
    <property type="entry name" value="EF-hand-dom_pair"/>
</dbReference>
<dbReference type="SUPFAM" id="SSF47473">
    <property type="entry name" value="EF-hand"/>
    <property type="match status" value="1"/>
</dbReference>
<dbReference type="GO" id="GO:0005509">
    <property type="term" value="F:calcium ion binding"/>
    <property type="evidence" value="ECO:0007669"/>
    <property type="project" value="InterPro"/>
</dbReference>
<protein>
    <submittedName>
        <fullName evidence="12">EF-hand domain-containing protein</fullName>
    </submittedName>
</protein>
<dbReference type="InterPro" id="IPR004713">
    <property type="entry name" value="CaH_exchang"/>
</dbReference>
<evidence type="ECO:0000256" key="4">
    <source>
        <dbReference type="ARBA" id="ARBA00022692"/>
    </source>
</evidence>
<organism evidence="12 13">
    <name type="scientific">Cinnamomum micranthum f. kanehirae</name>
    <dbReference type="NCBI Taxonomy" id="337451"/>
    <lineage>
        <taxon>Eukaryota</taxon>
        <taxon>Viridiplantae</taxon>
        <taxon>Streptophyta</taxon>
        <taxon>Embryophyta</taxon>
        <taxon>Tracheophyta</taxon>
        <taxon>Spermatophyta</taxon>
        <taxon>Magnoliopsida</taxon>
        <taxon>Magnoliidae</taxon>
        <taxon>Laurales</taxon>
        <taxon>Lauraceae</taxon>
        <taxon>Cinnamomum</taxon>
    </lineage>
</organism>
<gene>
    <name evidence="12" type="ORF">CKAN_01871100</name>
</gene>
<keyword evidence="4 9" id="KW-0812">Transmembrane</keyword>
<evidence type="ECO:0000256" key="9">
    <source>
        <dbReference type="SAM" id="Phobius"/>
    </source>
</evidence>
<dbReference type="PROSITE" id="PS50222">
    <property type="entry name" value="EF_HAND_2"/>
    <property type="match status" value="2"/>
</dbReference>
<proteinExistence type="predicted"/>
<comment type="caution">
    <text evidence="12">The sequence shown here is derived from an EMBL/GenBank/DDBJ whole genome shotgun (WGS) entry which is preliminary data.</text>
</comment>
<name>A0A3S3NCS0_9MAGN</name>
<keyword evidence="6 9" id="KW-1133">Transmembrane helix</keyword>
<evidence type="ECO:0000256" key="5">
    <source>
        <dbReference type="ARBA" id="ARBA00022837"/>
    </source>
</evidence>
<dbReference type="Pfam" id="PF13499">
    <property type="entry name" value="EF-hand_7"/>
    <property type="match status" value="1"/>
</dbReference>
<dbReference type="SMART" id="SM00054">
    <property type="entry name" value="EFh"/>
    <property type="match status" value="2"/>
</dbReference>
<evidence type="ECO:0000256" key="2">
    <source>
        <dbReference type="ARBA" id="ARBA00022448"/>
    </source>
</evidence>
<dbReference type="PROSITE" id="PS00018">
    <property type="entry name" value="EF_HAND_1"/>
    <property type="match status" value="1"/>
</dbReference>
<keyword evidence="7" id="KW-0406">Ion transport</keyword>
<dbReference type="GO" id="GO:0006874">
    <property type="term" value="P:intracellular calcium ion homeostasis"/>
    <property type="evidence" value="ECO:0007669"/>
    <property type="project" value="TreeGrafter"/>
</dbReference>
<reference evidence="12 13" key="1">
    <citation type="journal article" date="2019" name="Nat. Plants">
        <title>Stout camphor tree genome fills gaps in understanding of flowering plant genome evolution.</title>
        <authorList>
            <person name="Chaw S.M."/>
            <person name="Liu Y.C."/>
            <person name="Wu Y.W."/>
            <person name="Wang H.Y."/>
            <person name="Lin C.I."/>
            <person name="Wu C.S."/>
            <person name="Ke H.M."/>
            <person name="Chang L.Y."/>
            <person name="Hsu C.Y."/>
            <person name="Yang H.T."/>
            <person name="Sudianto E."/>
            <person name="Hsu M.H."/>
            <person name="Wu K.P."/>
            <person name="Wang L.N."/>
            <person name="Leebens-Mack J.H."/>
            <person name="Tsai I.J."/>
        </authorList>
    </citation>
    <scope>NUCLEOTIDE SEQUENCE [LARGE SCALE GENOMIC DNA]</scope>
    <source>
        <strain evidence="13">cv. Chaw 1501</strain>
        <tissue evidence="12">Young leaves</tissue>
    </source>
</reference>
<feature type="transmembrane region" description="Helical" evidence="9">
    <location>
        <begin position="63"/>
        <end position="87"/>
    </location>
</feature>
<feature type="transmembrane region" description="Helical" evidence="9">
    <location>
        <begin position="541"/>
        <end position="563"/>
    </location>
</feature>
<feature type="transmembrane region" description="Helical" evidence="9">
    <location>
        <begin position="515"/>
        <end position="534"/>
    </location>
</feature>
<evidence type="ECO:0000256" key="8">
    <source>
        <dbReference type="ARBA" id="ARBA00023136"/>
    </source>
</evidence>
<feature type="chain" id="PRO_5018693361" evidence="10">
    <location>
        <begin position="23"/>
        <end position="570"/>
    </location>
</feature>
<dbReference type="PANTHER" id="PTHR31503">
    <property type="entry name" value="VACUOLAR CALCIUM ION TRANSPORTER"/>
    <property type="match status" value="1"/>
</dbReference>
<keyword evidence="13" id="KW-1185">Reference proteome</keyword>
<feature type="domain" description="EF-hand" evidence="11">
    <location>
        <begin position="292"/>
        <end position="327"/>
    </location>
</feature>
<keyword evidence="2" id="KW-0813">Transport</keyword>
<dbReference type="GO" id="GO:0015369">
    <property type="term" value="F:calcium:proton antiporter activity"/>
    <property type="evidence" value="ECO:0007669"/>
    <property type="project" value="TreeGrafter"/>
</dbReference>
<dbReference type="Pfam" id="PF01699">
    <property type="entry name" value="Na_Ca_ex"/>
    <property type="match status" value="2"/>
</dbReference>
<dbReference type="Gene3D" id="1.10.238.10">
    <property type="entry name" value="EF-hand"/>
    <property type="match status" value="1"/>
</dbReference>
<comment type="subcellular location">
    <subcellularLocation>
        <location evidence="1">Endomembrane system</location>
        <topology evidence="1">Multi-pass membrane protein</topology>
    </subcellularLocation>
</comment>
<dbReference type="Proteomes" id="UP000283530">
    <property type="component" value="Unassembled WGS sequence"/>
</dbReference>
<keyword evidence="3" id="KW-0050">Antiport</keyword>
<feature type="transmembrane region" description="Helical" evidence="9">
    <location>
        <begin position="99"/>
        <end position="121"/>
    </location>
</feature>
<feature type="transmembrane region" description="Helical" evidence="9">
    <location>
        <begin position="452"/>
        <end position="474"/>
    </location>
</feature>
<dbReference type="OrthoDB" id="26525at2759"/>
<keyword evidence="8 9" id="KW-0472">Membrane</keyword>
<feature type="transmembrane region" description="Helical" evidence="9">
    <location>
        <begin position="486"/>
        <end position="509"/>
    </location>
</feature>
<dbReference type="AlphaFoldDB" id="A0A3S3NCS0"/>
<feature type="signal peptide" evidence="10">
    <location>
        <begin position="1"/>
        <end position="22"/>
    </location>
</feature>
<dbReference type="GO" id="GO:0016020">
    <property type="term" value="C:membrane"/>
    <property type="evidence" value="ECO:0007669"/>
    <property type="project" value="InterPro"/>
</dbReference>
<evidence type="ECO:0000313" key="13">
    <source>
        <dbReference type="Proteomes" id="UP000283530"/>
    </source>
</evidence>
<dbReference type="EMBL" id="QPKB01000007">
    <property type="protein sequence ID" value="RWR89647.1"/>
    <property type="molecule type" value="Genomic_DNA"/>
</dbReference>
<accession>A0A3S3NCS0</accession>
<evidence type="ECO:0000256" key="3">
    <source>
        <dbReference type="ARBA" id="ARBA00022449"/>
    </source>
</evidence>
<dbReference type="InterPro" id="IPR018247">
    <property type="entry name" value="EF_Hand_1_Ca_BS"/>
</dbReference>